<accession>A0A6S6Y828</accession>
<dbReference type="Proteomes" id="UP000515733">
    <property type="component" value="Chromosome"/>
</dbReference>
<dbReference type="Gene3D" id="3.50.50.60">
    <property type="entry name" value="FAD/NAD(P)-binding domain"/>
    <property type="match status" value="1"/>
</dbReference>
<dbReference type="Pfam" id="PF01266">
    <property type="entry name" value="DAO"/>
    <property type="match status" value="1"/>
</dbReference>
<dbReference type="GO" id="GO:0016491">
    <property type="term" value="F:oxidoreductase activity"/>
    <property type="evidence" value="ECO:0007669"/>
    <property type="project" value="UniProtKB-KW"/>
</dbReference>
<evidence type="ECO:0000256" key="1">
    <source>
        <dbReference type="ARBA" id="ARBA00023002"/>
    </source>
</evidence>
<dbReference type="EMBL" id="LR778301">
    <property type="protein sequence ID" value="CAB1368608.1"/>
    <property type="molecule type" value="Genomic_DNA"/>
</dbReference>
<dbReference type="GO" id="GO:0005737">
    <property type="term" value="C:cytoplasm"/>
    <property type="evidence" value="ECO:0007669"/>
    <property type="project" value="TreeGrafter"/>
</dbReference>
<protein>
    <recommendedName>
        <fullName evidence="2">FAD dependent oxidoreductase domain-containing protein</fullName>
    </recommendedName>
</protein>
<dbReference type="PANTHER" id="PTHR13847">
    <property type="entry name" value="SARCOSINE DEHYDROGENASE-RELATED"/>
    <property type="match status" value="1"/>
</dbReference>
<name>A0A6S6Y828_9PROT</name>
<feature type="domain" description="FAD dependent oxidoreductase" evidence="2">
    <location>
        <begin position="55"/>
        <end position="409"/>
    </location>
</feature>
<dbReference type="SUPFAM" id="SSF51905">
    <property type="entry name" value="FAD/NAD(P)-binding domain"/>
    <property type="match status" value="1"/>
</dbReference>
<evidence type="ECO:0000313" key="3">
    <source>
        <dbReference type="EMBL" id="CAB1368608.1"/>
    </source>
</evidence>
<evidence type="ECO:0000259" key="2">
    <source>
        <dbReference type="Pfam" id="PF01266"/>
    </source>
</evidence>
<sequence>MNRIAPGSADLIRRPDPRQATLAYESGTVPVHCSAWPPEEPLPLYPALAGHIETDVVVIGAGLAGASVSLHLAELGVATVTLEARQPANGASGRNAGHVQPFLDVLEPLQAWPDKGRRLVDALIQHRNIVYDLCLKHGIQGDASPDGLLEAAFQPSAALEQKARRWRDFGYEVNPVDAAQVRTMLGTERYRWGIHWKEGGRVNPYLFTQGMVAAAARLGARVYGDSPVSACEKDGQRWRVTTPWGTVLARRIVVCTSGHAGNAFFPQLAQTQYPLVACGLATRPLPDALLETLNPSRVVFTQFPTGLYPLVIDGRKRLVTATIPGPGQAGNAETHFNYLLRYLHRTFPQTRAFTLELESYWTGVTASSSHVYHQDYAKFYRVEDNVFALMNLGTWGNVMGPLLGMSLARALAAGRPEDCVLPLEAPVPVRFPGLFEFKVRRLMIPAARLVDKLGFT</sequence>
<dbReference type="Gene3D" id="3.30.9.10">
    <property type="entry name" value="D-Amino Acid Oxidase, subunit A, domain 2"/>
    <property type="match status" value="1"/>
</dbReference>
<dbReference type="KEGG" id="doe:DENOEST_1443"/>
<dbReference type="InterPro" id="IPR006076">
    <property type="entry name" value="FAD-dep_OxRdtase"/>
</dbReference>
<dbReference type="RefSeq" id="WP_197970546.1">
    <property type="nucleotide sequence ID" value="NZ_LR778301.1"/>
</dbReference>
<dbReference type="AlphaFoldDB" id="A0A6S6Y828"/>
<keyword evidence="4" id="KW-1185">Reference proteome</keyword>
<organism evidence="3 4">
    <name type="scientific">Denitratisoma oestradiolicum</name>
    <dbReference type="NCBI Taxonomy" id="311182"/>
    <lineage>
        <taxon>Bacteria</taxon>
        <taxon>Pseudomonadati</taxon>
        <taxon>Pseudomonadota</taxon>
        <taxon>Betaproteobacteria</taxon>
        <taxon>Nitrosomonadales</taxon>
        <taxon>Sterolibacteriaceae</taxon>
        <taxon>Denitratisoma</taxon>
    </lineage>
</organism>
<evidence type="ECO:0000313" key="4">
    <source>
        <dbReference type="Proteomes" id="UP000515733"/>
    </source>
</evidence>
<dbReference type="PANTHER" id="PTHR13847:SF281">
    <property type="entry name" value="FAD DEPENDENT OXIDOREDUCTASE DOMAIN-CONTAINING PROTEIN"/>
    <property type="match status" value="1"/>
</dbReference>
<keyword evidence="1" id="KW-0560">Oxidoreductase</keyword>
<gene>
    <name evidence="3" type="ORF">DENOEST_1443</name>
</gene>
<proteinExistence type="predicted"/>
<reference evidence="3 4" key="1">
    <citation type="submission" date="2020-03" db="EMBL/GenBank/DDBJ databases">
        <authorList>
            <consortium name="Genoscope - CEA"/>
            <person name="William W."/>
        </authorList>
    </citation>
    <scope>NUCLEOTIDE SEQUENCE [LARGE SCALE GENOMIC DNA]</scope>
    <source>
        <strain evidence="4">DSM 16959</strain>
    </source>
</reference>
<dbReference type="InterPro" id="IPR036188">
    <property type="entry name" value="FAD/NAD-bd_sf"/>
</dbReference>